<dbReference type="AlphaFoldDB" id="A0A917DXZ2"/>
<evidence type="ECO:0000313" key="2">
    <source>
        <dbReference type="Proteomes" id="UP000612456"/>
    </source>
</evidence>
<comment type="caution">
    <text evidence="1">The sequence shown here is derived from an EMBL/GenBank/DDBJ whole genome shotgun (WGS) entry which is preliminary data.</text>
</comment>
<proteinExistence type="predicted"/>
<dbReference type="Proteomes" id="UP000612456">
    <property type="component" value="Unassembled WGS sequence"/>
</dbReference>
<evidence type="ECO:0000313" key="1">
    <source>
        <dbReference type="EMBL" id="GGD78212.1"/>
    </source>
</evidence>
<reference evidence="1" key="2">
    <citation type="submission" date="2020-09" db="EMBL/GenBank/DDBJ databases">
        <authorList>
            <person name="Sun Q."/>
            <person name="Zhou Y."/>
        </authorList>
    </citation>
    <scope>NUCLEOTIDE SEQUENCE</scope>
    <source>
        <strain evidence="1">CGMCC 1.15178</strain>
    </source>
</reference>
<dbReference type="EMBL" id="BMHP01000003">
    <property type="protein sequence ID" value="GGD78212.1"/>
    <property type="molecule type" value="Genomic_DNA"/>
</dbReference>
<name>A0A917DXZ2_9BACL</name>
<organism evidence="1 2">
    <name type="scientific">Paenibacillus nasutitermitis</name>
    <dbReference type="NCBI Taxonomy" id="1652958"/>
    <lineage>
        <taxon>Bacteria</taxon>
        <taxon>Bacillati</taxon>
        <taxon>Bacillota</taxon>
        <taxon>Bacilli</taxon>
        <taxon>Bacillales</taxon>
        <taxon>Paenibacillaceae</taxon>
        <taxon>Paenibacillus</taxon>
    </lineage>
</organism>
<sequence>MNLSPKQQTLLVSLTTEWQTPLQIAEQLPKEWGDLTGVNQTLKDFMQEGWVQANPVMFGMYRLTADGTAIKESESGEN</sequence>
<accession>A0A917DXZ2</accession>
<protein>
    <submittedName>
        <fullName evidence="1">Uncharacterized protein</fullName>
    </submittedName>
</protein>
<keyword evidence="2" id="KW-1185">Reference proteome</keyword>
<reference evidence="1" key="1">
    <citation type="journal article" date="2014" name="Int. J. Syst. Evol. Microbiol.">
        <title>Complete genome sequence of Corynebacterium casei LMG S-19264T (=DSM 44701T), isolated from a smear-ripened cheese.</title>
        <authorList>
            <consortium name="US DOE Joint Genome Institute (JGI-PGF)"/>
            <person name="Walter F."/>
            <person name="Albersmeier A."/>
            <person name="Kalinowski J."/>
            <person name="Ruckert C."/>
        </authorList>
    </citation>
    <scope>NUCLEOTIDE SEQUENCE</scope>
    <source>
        <strain evidence="1">CGMCC 1.15178</strain>
    </source>
</reference>
<gene>
    <name evidence="1" type="ORF">GCM10010911_40290</name>
</gene>
<dbReference type="RefSeq" id="WP_188994266.1">
    <property type="nucleotide sequence ID" value="NZ_BMHP01000003.1"/>
</dbReference>